<dbReference type="PROSITE" id="PS50181">
    <property type="entry name" value="FBOX"/>
    <property type="match status" value="1"/>
</dbReference>
<evidence type="ECO:0000313" key="2">
    <source>
        <dbReference type="EMBL" id="THV07277.1"/>
    </source>
</evidence>
<dbReference type="InterPro" id="IPR036047">
    <property type="entry name" value="F-box-like_dom_sf"/>
</dbReference>
<dbReference type="OrthoDB" id="2688364at2759"/>
<name>A0A4S8MVH2_DENBC</name>
<proteinExistence type="predicted"/>
<dbReference type="SMART" id="SM00256">
    <property type="entry name" value="FBOX"/>
    <property type="match status" value="1"/>
</dbReference>
<accession>A0A4S8MVH2</accession>
<dbReference type="AlphaFoldDB" id="A0A4S8MVH2"/>
<sequence length="200" mass="23512">MMNFSLQFCSLPNDILYTILTWVTPLDILRLRQTCKYLRDLTLEPLVWISAYRSSILFLPPGPSLSSPVHKIERTLIRAQKLDMKWDSILQGRATDSETAEKTVLFKTTRTRKFRTNELVIHAQFFWGRYLFFGFSRSFELYDLDREGDDWNEPVFRETGRKLQYPNLRDSNLTQNVQTGRGSEELGHILVVEQDKEVEV</sequence>
<reference evidence="2 3" key="1">
    <citation type="journal article" date="2019" name="Nat. Ecol. Evol.">
        <title>Megaphylogeny resolves global patterns of mushroom evolution.</title>
        <authorList>
            <person name="Varga T."/>
            <person name="Krizsan K."/>
            <person name="Foldi C."/>
            <person name="Dima B."/>
            <person name="Sanchez-Garcia M."/>
            <person name="Sanchez-Ramirez S."/>
            <person name="Szollosi G.J."/>
            <person name="Szarkandi J.G."/>
            <person name="Papp V."/>
            <person name="Albert L."/>
            <person name="Andreopoulos W."/>
            <person name="Angelini C."/>
            <person name="Antonin V."/>
            <person name="Barry K.W."/>
            <person name="Bougher N.L."/>
            <person name="Buchanan P."/>
            <person name="Buyck B."/>
            <person name="Bense V."/>
            <person name="Catcheside P."/>
            <person name="Chovatia M."/>
            <person name="Cooper J."/>
            <person name="Damon W."/>
            <person name="Desjardin D."/>
            <person name="Finy P."/>
            <person name="Geml J."/>
            <person name="Haridas S."/>
            <person name="Hughes K."/>
            <person name="Justo A."/>
            <person name="Karasinski D."/>
            <person name="Kautmanova I."/>
            <person name="Kiss B."/>
            <person name="Kocsube S."/>
            <person name="Kotiranta H."/>
            <person name="LaButti K.M."/>
            <person name="Lechner B.E."/>
            <person name="Liimatainen K."/>
            <person name="Lipzen A."/>
            <person name="Lukacs Z."/>
            <person name="Mihaltcheva S."/>
            <person name="Morgado L.N."/>
            <person name="Niskanen T."/>
            <person name="Noordeloos M.E."/>
            <person name="Ohm R.A."/>
            <person name="Ortiz-Santana B."/>
            <person name="Ovrebo C."/>
            <person name="Racz N."/>
            <person name="Riley R."/>
            <person name="Savchenko A."/>
            <person name="Shiryaev A."/>
            <person name="Soop K."/>
            <person name="Spirin V."/>
            <person name="Szebenyi C."/>
            <person name="Tomsovsky M."/>
            <person name="Tulloss R.E."/>
            <person name="Uehling J."/>
            <person name="Grigoriev I.V."/>
            <person name="Vagvolgyi C."/>
            <person name="Papp T."/>
            <person name="Martin F.M."/>
            <person name="Miettinen O."/>
            <person name="Hibbett D.S."/>
            <person name="Nagy L.G."/>
        </authorList>
    </citation>
    <scope>NUCLEOTIDE SEQUENCE [LARGE SCALE GENOMIC DNA]</scope>
    <source>
        <strain evidence="2 3">CBS 962.96</strain>
    </source>
</reference>
<gene>
    <name evidence="2" type="ORF">K435DRAFT_329479</name>
</gene>
<keyword evidence="3" id="KW-1185">Reference proteome</keyword>
<evidence type="ECO:0000313" key="3">
    <source>
        <dbReference type="Proteomes" id="UP000297245"/>
    </source>
</evidence>
<dbReference type="Gene3D" id="1.20.1280.50">
    <property type="match status" value="1"/>
</dbReference>
<dbReference type="InterPro" id="IPR001810">
    <property type="entry name" value="F-box_dom"/>
</dbReference>
<organism evidence="2 3">
    <name type="scientific">Dendrothele bispora (strain CBS 962.96)</name>
    <dbReference type="NCBI Taxonomy" id="1314807"/>
    <lineage>
        <taxon>Eukaryota</taxon>
        <taxon>Fungi</taxon>
        <taxon>Dikarya</taxon>
        <taxon>Basidiomycota</taxon>
        <taxon>Agaricomycotina</taxon>
        <taxon>Agaricomycetes</taxon>
        <taxon>Agaricomycetidae</taxon>
        <taxon>Agaricales</taxon>
        <taxon>Agaricales incertae sedis</taxon>
        <taxon>Dendrothele</taxon>
    </lineage>
</organism>
<dbReference type="CDD" id="cd09917">
    <property type="entry name" value="F-box_SF"/>
    <property type="match status" value="1"/>
</dbReference>
<feature type="domain" description="F-box" evidence="1">
    <location>
        <begin position="5"/>
        <end position="51"/>
    </location>
</feature>
<dbReference type="Pfam" id="PF12937">
    <property type="entry name" value="F-box-like"/>
    <property type="match status" value="1"/>
</dbReference>
<protein>
    <recommendedName>
        <fullName evidence="1">F-box domain-containing protein</fullName>
    </recommendedName>
</protein>
<evidence type="ECO:0000259" key="1">
    <source>
        <dbReference type="PROSITE" id="PS50181"/>
    </source>
</evidence>
<dbReference type="Proteomes" id="UP000297245">
    <property type="component" value="Unassembled WGS sequence"/>
</dbReference>
<dbReference type="SUPFAM" id="SSF81383">
    <property type="entry name" value="F-box domain"/>
    <property type="match status" value="1"/>
</dbReference>
<dbReference type="EMBL" id="ML179038">
    <property type="protein sequence ID" value="THV07277.1"/>
    <property type="molecule type" value="Genomic_DNA"/>
</dbReference>